<evidence type="ECO:0000313" key="4">
    <source>
        <dbReference type="Proteomes" id="UP000032076"/>
    </source>
</evidence>
<reference evidence="3 4" key="2">
    <citation type="submission" date="2015-01" db="EMBL/GenBank/DDBJ databases">
        <title>Draft Genome Sequences of Four Bacillus thermoamylovorans Strains, Isolated From Food Products.</title>
        <authorList>
            <person name="Krawcyk A.O."/>
            <person name="Berendsen E.M."/>
            <person name="Eijlander R.T."/>
            <person name="de Jong A."/>
            <person name="Wells-Bennik M."/>
            <person name="Kuipers O.P."/>
        </authorList>
    </citation>
    <scope>NUCLEOTIDE SEQUENCE [LARGE SCALE GENOMIC DNA]</scope>
    <source>
        <strain evidence="3 4">B4167</strain>
    </source>
</reference>
<dbReference type="RefSeq" id="WP_162835741.1">
    <property type="nucleotide sequence ID" value="NZ_CCRF01000081.1"/>
</dbReference>
<dbReference type="Proteomes" id="UP000040576">
    <property type="component" value="Unassembled WGS sequence"/>
</dbReference>
<gene>
    <name evidence="3" type="ORF">B4167_3224</name>
    <name evidence="2" type="ORF">BT1A1_2843</name>
</gene>
<keyword evidence="1" id="KW-0472">Membrane</keyword>
<dbReference type="Proteomes" id="UP000032076">
    <property type="component" value="Unassembled WGS sequence"/>
</dbReference>
<evidence type="ECO:0000313" key="3">
    <source>
        <dbReference type="EMBL" id="KIO72042.1"/>
    </source>
</evidence>
<dbReference type="EMBL" id="JXLU01000104">
    <property type="protein sequence ID" value="KIO72042.1"/>
    <property type="molecule type" value="Genomic_DNA"/>
</dbReference>
<proteinExistence type="predicted"/>
<evidence type="ECO:0000256" key="1">
    <source>
        <dbReference type="SAM" id="Phobius"/>
    </source>
</evidence>
<evidence type="ECO:0000313" key="2">
    <source>
        <dbReference type="EMBL" id="CEE02634.1"/>
    </source>
</evidence>
<keyword evidence="1" id="KW-0812">Transmembrane</keyword>
<keyword evidence="1" id="KW-1133">Transmembrane helix</keyword>
<reference evidence="2 5" key="1">
    <citation type="submission" date="2014-07" db="EMBL/GenBank/DDBJ databases">
        <authorList>
            <person name="Wibberg Daniel"/>
        </authorList>
    </citation>
    <scope>NUCLEOTIDE SEQUENCE [LARGE SCALE GENOMIC DNA]</scope>
</reference>
<dbReference type="AlphaFoldDB" id="A0A090KV79"/>
<feature type="transmembrane region" description="Helical" evidence="1">
    <location>
        <begin position="6"/>
        <end position="28"/>
    </location>
</feature>
<keyword evidence="5" id="KW-1185">Reference proteome</keyword>
<dbReference type="PATRIC" id="fig|35841.6.peg.2313"/>
<dbReference type="STRING" id="35841.B4167_3224"/>
<accession>A0A090KV79</accession>
<sequence>MISIFGTFAFVIKYIVIPVVIAFMLIWIREIKINSEIQVKQNEEIIELLKKLNK</sequence>
<protein>
    <submittedName>
        <fullName evidence="2">Putative membrane protein</fullName>
    </submittedName>
</protein>
<name>A0A090KV79_9BACI</name>
<dbReference type="EMBL" id="CCRF01000081">
    <property type="protein sequence ID" value="CEE02634.1"/>
    <property type="molecule type" value="Genomic_DNA"/>
</dbReference>
<organism evidence="2 5">
    <name type="scientific">Caldibacillus thermoamylovorans</name>
    <dbReference type="NCBI Taxonomy" id="35841"/>
    <lineage>
        <taxon>Bacteria</taxon>
        <taxon>Bacillati</taxon>
        <taxon>Bacillota</taxon>
        <taxon>Bacilli</taxon>
        <taxon>Bacillales</taxon>
        <taxon>Bacillaceae</taxon>
        <taxon>Caldibacillus</taxon>
    </lineage>
</organism>
<evidence type="ECO:0000313" key="5">
    <source>
        <dbReference type="Proteomes" id="UP000040576"/>
    </source>
</evidence>